<gene>
    <name evidence="1" type="ORF">GA0116948_11073</name>
</gene>
<dbReference type="AlphaFoldDB" id="A0A1C4EX35"/>
<name>A0A1C4EX35_9BACT</name>
<dbReference type="RefSeq" id="WP_089713379.1">
    <property type="nucleotide sequence ID" value="NZ_FMAR01000010.1"/>
</dbReference>
<dbReference type="Proteomes" id="UP000242818">
    <property type="component" value="Unassembled WGS sequence"/>
</dbReference>
<dbReference type="EMBL" id="FMAR01000010">
    <property type="protein sequence ID" value="SCC48071.1"/>
    <property type="molecule type" value="Genomic_DNA"/>
</dbReference>
<keyword evidence="2" id="KW-1185">Reference proteome</keyword>
<evidence type="ECO:0000313" key="2">
    <source>
        <dbReference type="Proteomes" id="UP000242818"/>
    </source>
</evidence>
<evidence type="ECO:0000313" key="1">
    <source>
        <dbReference type="EMBL" id="SCC48071.1"/>
    </source>
</evidence>
<organism evidence="1 2">
    <name type="scientific">Chitinophaga costaii</name>
    <dbReference type="NCBI Taxonomy" id="1335309"/>
    <lineage>
        <taxon>Bacteria</taxon>
        <taxon>Pseudomonadati</taxon>
        <taxon>Bacteroidota</taxon>
        <taxon>Chitinophagia</taxon>
        <taxon>Chitinophagales</taxon>
        <taxon>Chitinophagaceae</taxon>
        <taxon>Chitinophaga</taxon>
    </lineage>
</organism>
<accession>A0A1C4EX35</accession>
<sequence length="144" mass="16422">MMQQDYTYAIVFVILDDEYVILSTDHHKPSLFNSLEAARNVFSEIQLICTAGDRESQQKIHAFLTLTNPVILRVPADENLQRFLPKKKPMGADFTLNRQAYGTLAAKANILTFLYYNIRQWIQLDIDTSVPPTQVLTHLPPGTN</sequence>
<reference evidence="1 2" key="1">
    <citation type="submission" date="2016-08" db="EMBL/GenBank/DDBJ databases">
        <authorList>
            <person name="Seilhamer J.J."/>
        </authorList>
    </citation>
    <scope>NUCLEOTIDE SEQUENCE [LARGE SCALE GENOMIC DNA]</scope>
    <source>
        <strain evidence="1 2">A37T2</strain>
    </source>
</reference>
<proteinExistence type="predicted"/>
<protein>
    <submittedName>
        <fullName evidence="1">Uncharacterized protein</fullName>
    </submittedName>
</protein>